<evidence type="ECO:0000313" key="2">
    <source>
        <dbReference type="Proteomes" id="UP001526143"/>
    </source>
</evidence>
<name>A0ABT3AT22_9CYAN</name>
<dbReference type="EMBL" id="JAOWRF010000022">
    <property type="protein sequence ID" value="MCV3212255.1"/>
    <property type="molecule type" value="Genomic_DNA"/>
</dbReference>
<gene>
    <name evidence="1" type="ORF">OGM63_01715</name>
</gene>
<accession>A0ABT3AT22</accession>
<keyword evidence="2" id="KW-1185">Reference proteome</keyword>
<protein>
    <recommendedName>
        <fullName evidence="3">Transposase</fullName>
    </recommendedName>
</protein>
<dbReference type="RefSeq" id="WP_263743768.1">
    <property type="nucleotide sequence ID" value="NZ_JAOWRF010000022.1"/>
</dbReference>
<evidence type="ECO:0008006" key="3">
    <source>
        <dbReference type="Google" id="ProtNLM"/>
    </source>
</evidence>
<evidence type="ECO:0000313" key="1">
    <source>
        <dbReference type="EMBL" id="MCV3212255.1"/>
    </source>
</evidence>
<proteinExistence type="predicted"/>
<sequence>MAYHMLKGFQHLSCNNVRCVETSFDRFSTRVIGNAYDLIRTILGVREQIPPPCSTGKDFPNKSKSKNRVSLTLCDAIAKVRHPRSISLRTINTFVQLPMNFTAIWVLFSGVAELSYEIQKAYN</sequence>
<organism evidence="1 2">
    <name type="scientific">Plectonema radiosum NIES-515</name>
    <dbReference type="NCBI Taxonomy" id="2986073"/>
    <lineage>
        <taxon>Bacteria</taxon>
        <taxon>Bacillati</taxon>
        <taxon>Cyanobacteriota</taxon>
        <taxon>Cyanophyceae</taxon>
        <taxon>Oscillatoriophycideae</taxon>
        <taxon>Oscillatoriales</taxon>
        <taxon>Microcoleaceae</taxon>
        <taxon>Plectonema</taxon>
    </lineage>
</organism>
<reference evidence="1 2" key="1">
    <citation type="submission" date="2022-10" db="EMBL/GenBank/DDBJ databases">
        <title>Identification of biosynthetic pathway for the production of the potent trypsin inhibitor radiosumin.</title>
        <authorList>
            <person name="Fewer D.P."/>
            <person name="Delbaje E."/>
            <person name="Ouyang X."/>
            <person name="Agostino P.D."/>
            <person name="Wahlsten M."/>
            <person name="Jokela J."/>
            <person name="Permi P."/>
            <person name="Haapaniemi E."/>
            <person name="Koistinen H."/>
        </authorList>
    </citation>
    <scope>NUCLEOTIDE SEQUENCE [LARGE SCALE GENOMIC DNA]</scope>
    <source>
        <strain evidence="1 2">NIES-515</strain>
    </source>
</reference>
<comment type="caution">
    <text evidence="1">The sequence shown here is derived from an EMBL/GenBank/DDBJ whole genome shotgun (WGS) entry which is preliminary data.</text>
</comment>
<dbReference type="Proteomes" id="UP001526143">
    <property type="component" value="Unassembled WGS sequence"/>
</dbReference>